<keyword evidence="2" id="KW-1185">Reference proteome</keyword>
<reference evidence="1 2" key="1">
    <citation type="submission" date="2023-01" db="EMBL/GenBank/DDBJ databases">
        <title>Analysis of 21 Apiospora genomes using comparative genomics revels a genus with tremendous synthesis potential of carbohydrate active enzymes and secondary metabolites.</title>
        <authorList>
            <person name="Sorensen T."/>
        </authorList>
    </citation>
    <scope>NUCLEOTIDE SEQUENCE [LARGE SCALE GENOMIC DNA]</scope>
    <source>
        <strain evidence="1 2">CBS 20057</strain>
    </source>
</reference>
<dbReference type="Proteomes" id="UP001396898">
    <property type="component" value="Unassembled WGS sequence"/>
</dbReference>
<comment type="caution">
    <text evidence="1">The sequence shown here is derived from an EMBL/GenBank/DDBJ whole genome shotgun (WGS) entry which is preliminary data.</text>
</comment>
<organism evidence="1 2">
    <name type="scientific">Apiospora marii</name>
    <dbReference type="NCBI Taxonomy" id="335849"/>
    <lineage>
        <taxon>Eukaryota</taxon>
        <taxon>Fungi</taxon>
        <taxon>Dikarya</taxon>
        <taxon>Ascomycota</taxon>
        <taxon>Pezizomycotina</taxon>
        <taxon>Sordariomycetes</taxon>
        <taxon>Xylariomycetidae</taxon>
        <taxon>Amphisphaeriales</taxon>
        <taxon>Apiosporaceae</taxon>
        <taxon>Apiospora</taxon>
    </lineage>
</organism>
<evidence type="ECO:0008006" key="3">
    <source>
        <dbReference type="Google" id="ProtNLM"/>
    </source>
</evidence>
<gene>
    <name evidence="1" type="ORF">PG991_013283</name>
</gene>
<dbReference type="EMBL" id="JAQQWI010000018">
    <property type="protein sequence ID" value="KAK8001061.1"/>
    <property type="molecule type" value="Genomic_DNA"/>
</dbReference>
<protein>
    <recommendedName>
        <fullName evidence="3">Fungal N-terminal domain-containing protein</fullName>
    </recommendedName>
</protein>
<sequence>MADPLSVAGLAAGLVSLGLQVAGGISSYLDAIKSRSDELASVERGLNGIRIILTELESACSQSQAQQPASGKLNRCIEACTAELNSFDDLSSITQGATGTHDPKFRQRLREKHQQLVYPLKHRPRVERLESRIRKLHGTLQTSLQAVALELALSSARSVANMHMEVALNRSETQALSNILTPYFQSHDQQLQVLSSKMQELVEEAKVQRTVHEHGLSTPSTSDYRVRSLASKQGSLSPLPREAELYHGLVSCDCPIRTSQGHARATWGPASFFTQSKAVKYHLPDCRFSVSPADEMHRTYGFSFIGLQSIINKAMHFSITMHCKAGSFSIAPAIKYQTVVDGRCAPAFRLVALLEDWLFMIRRLYVEANEPVPSTHTTHWSHLVNHCLSSILQLFRQGKAHPEDVNQTHENLVLKVVSLIRDTAYDGKIRYFDGVPVTSYREGTLGQFVPDVLVLLKALVACRVPTMTYTISGRSPLYTVLGYHYNDSVQAVVDILTSGGNEVLPILGYNVSNLGLIRQRNYASLLWRLASIPVLADACEVNPFFEAILADNEEEALRLLLKNPAYMREVTAIGQTGIHLAVGKPRCLRMLVQHAEPGMLSRQDAQLITPLELSMIICRQKNCPRNHTVPSGRPKCSCAESAQILLEAGCSLMIDFVFERSSRLSYPIHVKEVYAYDLLRRREDLKTVALHYLTTAQSAMYALHSSSVLDANLAGVIESLQAMRVPFEPTLVLPPVQGIGKSVYHQLQNAEDAELLYSLGFRDTSACSSSLLPPMFLHIVDFPYVLWLYRHGVDILQPLDDQLSKAPKDPLGRNLRRVVPGITGAHYIAERIGNYAALLSTPDFRDDLGYETLYFDDEPAFQQAIITMTPIVLEDVKDKCTCECLIGSAPIDKITRVDPERRTALSATLTNALLGRLDGPLSMCHLRSAVRYLTYEAMDLRHTCCVKNGKNGRAFVTRSFLNELDEIADDDAADRASEHQRFHQVLGEVFDELESYDSGLGLVDIKTAQDYIENSWVPRMEFERGSGGSEPDEEDFDELVERTRELGVVWHGPVARDDGAELDVTVDLADLKDRLSSLEFWVADADRIMRGESTSGGCRDTLVKYLQTAKYMAGIRPQ</sequence>
<evidence type="ECO:0000313" key="1">
    <source>
        <dbReference type="EMBL" id="KAK8001061.1"/>
    </source>
</evidence>
<name>A0ABR1R5L3_9PEZI</name>
<evidence type="ECO:0000313" key="2">
    <source>
        <dbReference type="Proteomes" id="UP001396898"/>
    </source>
</evidence>
<proteinExistence type="predicted"/>
<accession>A0ABR1R5L3</accession>